<feature type="non-terminal residue" evidence="1">
    <location>
        <position position="178"/>
    </location>
</feature>
<dbReference type="EMBL" id="AAKUQG010000155">
    <property type="protein sequence ID" value="ECV8945254.1"/>
    <property type="molecule type" value="Genomic_DNA"/>
</dbReference>
<comment type="caution">
    <text evidence="1">The sequence shown here is derived from an EMBL/GenBank/DDBJ whole genome shotgun (WGS) entry which is preliminary data.</text>
</comment>
<sequence>MPQGLPVSNVVNVDVIIGPRAATGRNFGSLLILGTSTVIPVKERLRLYSSKEDIGSDFGVDSPEYEAATVYFSQSPRPKEVYVGRWAKTLATGEAGAAEKLMDAVNAVMGYTNWYGLGIADKEDIADDDWLKVAAAVEASGVSRILAITTSDPATFDATSTGDLAYKLKAAKYGRTFV</sequence>
<accession>A0A611U7F0</accession>
<organism evidence="1">
    <name type="scientific">Salmonella enteritidis</name>
    <dbReference type="NCBI Taxonomy" id="149539"/>
    <lineage>
        <taxon>Bacteria</taxon>
        <taxon>Pseudomonadati</taxon>
        <taxon>Pseudomonadota</taxon>
        <taxon>Gammaproteobacteria</taxon>
        <taxon>Enterobacterales</taxon>
        <taxon>Enterobacteriaceae</taxon>
        <taxon>Salmonella</taxon>
    </lineage>
</organism>
<protein>
    <submittedName>
        <fullName evidence="1">DUF3383 domain-containing protein</fullName>
    </submittedName>
</protein>
<gene>
    <name evidence="1" type="ORF">AAC31_24350</name>
</gene>
<dbReference type="AlphaFoldDB" id="A0A611U7F0"/>
<reference evidence="1" key="1">
    <citation type="submission" date="2018-07" db="EMBL/GenBank/DDBJ databases">
        <authorList>
            <person name="Ashton P.M."/>
            <person name="Dallman T."/>
            <person name="Nair S."/>
            <person name="De Pinna E."/>
            <person name="Peters T."/>
            <person name="Grant K."/>
        </authorList>
    </citation>
    <scope>NUCLEOTIDE SEQUENCE</scope>
    <source>
        <strain evidence="1">57104</strain>
    </source>
</reference>
<name>A0A611U7F0_SALEN</name>
<evidence type="ECO:0000313" key="1">
    <source>
        <dbReference type="EMBL" id="ECV8945254.1"/>
    </source>
</evidence>
<dbReference type="Pfam" id="PF11863">
    <property type="entry name" value="DUF3383"/>
    <property type="match status" value="1"/>
</dbReference>
<proteinExistence type="predicted"/>
<dbReference type="InterPro" id="IPR021808">
    <property type="entry name" value="DUF3383"/>
</dbReference>